<evidence type="ECO:0000313" key="4">
    <source>
        <dbReference type="EMBL" id="OAA38793.1"/>
    </source>
</evidence>
<dbReference type="OMA" id="MRYFSPY"/>
<evidence type="ECO:0000256" key="1">
    <source>
        <dbReference type="ARBA" id="ARBA00007409"/>
    </source>
</evidence>
<dbReference type="InterPro" id="IPR010987">
    <property type="entry name" value="Glutathione-S-Trfase_C-like"/>
</dbReference>
<dbReference type="SUPFAM" id="SSF52833">
    <property type="entry name" value="Thioredoxin-like"/>
    <property type="match status" value="1"/>
</dbReference>
<gene>
    <name evidence="4" type="ORF">NOR_06446</name>
</gene>
<evidence type="ECO:0000313" key="5">
    <source>
        <dbReference type="Proteomes" id="UP000243498"/>
    </source>
</evidence>
<organism evidence="4 5">
    <name type="scientific">Metarhizium rileyi (strain RCEF 4871)</name>
    <name type="common">Nomuraea rileyi</name>
    <dbReference type="NCBI Taxonomy" id="1649241"/>
    <lineage>
        <taxon>Eukaryota</taxon>
        <taxon>Fungi</taxon>
        <taxon>Dikarya</taxon>
        <taxon>Ascomycota</taxon>
        <taxon>Pezizomycotina</taxon>
        <taxon>Sordariomycetes</taxon>
        <taxon>Hypocreomycetidae</taxon>
        <taxon>Hypocreales</taxon>
        <taxon>Clavicipitaceae</taxon>
        <taxon>Metarhizium</taxon>
    </lineage>
</organism>
<dbReference type="SFLD" id="SFLDG01150">
    <property type="entry name" value="Main.1:_Beta-like"/>
    <property type="match status" value="1"/>
</dbReference>
<dbReference type="InterPro" id="IPR036249">
    <property type="entry name" value="Thioredoxin-like_sf"/>
</dbReference>
<proteinExistence type="inferred from homology"/>
<dbReference type="Gene3D" id="1.20.1050.10">
    <property type="match status" value="1"/>
</dbReference>
<sequence length="220" mass="24667">MGLIVHHLGISQSERIPFLCEELGIEYTLKLYKRAPALAPTEYKALHPQGTAPIIQDGDVTLAESGACMEYISHKFANGKLFVQPSDPAYADFIYWWHWANGTFQPTISRVMLTRVANMSNDHWLVALSRDRLKSALGELNKRVDGHEWLAGRAFSAADVMLMFSLTTMRHWAPYSLEGHDAVLSYIARVSEREAYQKAMKKSDPGMELILGAEAPKSTV</sequence>
<evidence type="ECO:0000259" key="2">
    <source>
        <dbReference type="PROSITE" id="PS50404"/>
    </source>
</evidence>
<name>A0A167AD66_METRR</name>
<dbReference type="SFLD" id="SFLDS00019">
    <property type="entry name" value="Glutathione_Transferase_(cytos"/>
    <property type="match status" value="1"/>
</dbReference>
<feature type="domain" description="GST N-terminal" evidence="2">
    <location>
        <begin position="1"/>
        <end position="80"/>
    </location>
</feature>
<dbReference type="PANTHER" id="PTHR44051:SF9">
    <property type="entry name" value="GLUTATHIONE S-TRANSFERASE 1"/>
    <property type="match status" value="1"/>
</dbReference>
<dbReference type="STRING" id="1081105.A0A167AD66"/>
<accession>A0A167AD66</accession>
<dbReference type="InterPro" id="IPR036282">
    <property type="entry name" value="Glutathione-S-Trfase_C_sf"/>
</dbReference>
<keyword evidence="5" id="KW-1185">Reference proteome</keyword>
<dbReference type="AlphaFoldDB" id="A0A167AD66"/>
<dbReference type="OrthoDB" id="2309723at2759"/>
<dbReference type="PROSITE" id="PS50405">
    <property type="entry name" value="GST_CTER"/>
    <property type="match status" value="1"/>
</dbReference>
<dbReference type="InterPro" id="IPR004046">
    <property type="entry name" value="GST_C"/>
</dbReference>
<comment type="similarity">
    <text evidence="1">Belongs to the GST superfamily.</text>
</comment>
<protein>
    <submittedName>
        <fullName evidence="4">Glutathione S-transferase, protein</fullName>
    </submittedName>
</protein>
<dbReference type="CDD" id="cd03046">
    <property type="entry name" value="GST_N_GTT1_like"/>
    <property type="match status" value="1"/>
</dbReference>
<dbReference type="PROSITE" id="PS50404">
    <property type="entry name" value="GST_NTER"/>
    <property type="match status" value="1"/>
</dbReference>
<dbReference type="SUPFAM" id="SSF47616">
    <property type="entry name" value="GST C-terminal domain-like"/>
    <property type="match status" value="1"/>
</dbReference>
<dbReference type="Gene3D" id="3.40.30.10">
    <property type="entry name" value="Glutaredoxin"/>
    <property type="match status" value="1"/>
</dbReference>
<dbReference type="InterPro" id="IPR004045">
    <property type="entry name" value="Glutathione_S-Trfase_N"/>
</dbReference>
<comment type="caution">
    <text evidence="4">The sequence shown here is derived from an EMBL/GenBank/DDBJ whole genome shotgun (WGS) entry which is preliminary data.</text>
</comment>
<dbReference type="InterPro" id="IPR040079">
    <property type="entry name" value="Glutathione_S-Trfase"/>
</dbReference>
<evidence type="ECO:0000259" key="3">
    <source>
        <dbReference type="PROSITE" id="PS50405"/>
    </source>
</evidence>
<dbReference type="PANTHER" id="PTHR44051">
    <property type="entry name" value="GLUTATHIONE S-TRANSFERASE-RELATED"/>
    <property type="match status" value="1"/>
</dbReference>
<feature type="domain" description="GST C-terminal" evidence="3">
    <location>
        <begin position="86"/>
        <end position="209"/>
    </location>
</feature>
<dbReference type="EMBL" id="AZHC01000024">
    <property type="protein sequence ID" value="OAA38793.1"/>
    <property type="molecule type" value="Genomic_DNA"/>
</dbReference>
<dbReference type="Pfam" id="PF13409">
    <property type="entry name" value="GST_N_2"/>
    <property type="match status" value="1"/>
</dbReference>
<reference evidence="4 5" key="1">
    <citation type="journal article" date="2016" name="Genome Biol. Evol.">
        <title>Divergent and convergent evolution of fungal pathogenicity.</title>
        <authorList>
            <person name="Shang Y."/>
            <person name="Xiao G."/>
            <person name="Zheng P."/>
            <person name="Cen K."/>
            <person name="Zhan S."/>
            <person name="Wang C."/>
        </authorList>
    </citation>
    <scope>NUCLEOTIDE SEQUENCE [LARGE SCALE GENOMIC DNA]</scope>
    <source>
        <strain evidence="4 5">RCEF 4871</strain>
    </source>
</reference>
<dbReference type="Pfam" id="PF14497">
    <property type="entry name" value="GST_C_3"/>
    <property type="match status" value="1"/>
</dbReference>
<dbReference type="Proteomes" id="UP000243498">
    <property type="component" value="Unassembled WGS sequence"/>
</dbReference>
<dbReference type="SFLD" id="SFLDG00358">
    <property type="entry name" value="Main_(cytGST)"/>
    <property type="match status" value="1"/>
</dbReference>